<dbReference type="GO" id="GO:0006310">
    <property type="term" value="P:DNA recombination"/>
    <property type="evidence" value="ECO:0007669"/>
    <property type="project" value="InterPro"/>
</dbReference>
<dbReference type="GO" id="GO:0006281">
    <property type="term" value="P:DNA repair"/>
    <property type="evidence" value="ECO:0007669"/>
    <property type="project" value="TreeGrafter"/>
</dbReference>
<dbReference type="InterPro" id="IPR004589">
    <property type="entry name" value="DNA_helicase_ATP-dep_RecQ"/>
</dbReference>
<evidence type="ECO:0000256" key="3">
    <source>
        <dbReference type="ARBA" id="ARBA00022806"/>
    </source>
</evidence>
<feature type="domain" description="Helicase C-terminal" evidence="9">
    <location>
        <begin position="214"/>
        <end position="371"/>
    </location>
</feature>
<dbReference type="GO" id="GO:0005524">
    <property type="term" value="F:ATP binding"/>
    <property type="evidence" value="ECO:0007669"/>
    <property type="project" value="UniProtKB-KW"/>
</dbReference>
<evidence type="ECO:0000256" key="4">
    <source>
        <dbReference type="ARBA" id="ARBA00022840"/>
    </source>
</evidence>
<evidence type="ECO:0000313" key="11">
    <source>
        <dbReference type="EMBL" id="KIO72312.1"/>
    </source>
</evidence>
<evidence type="ECO:0000256" key="5">
    <source>
        <dbReference type="ARBA" id="ARBA00023125"/>
    </source>
</evidence>
<dbReference type="SUPFAM" id="SSF52540">
    <property type="entry name" value="P-loop containing nucleoside triphosphate hydrolases"/>
    <property type="match status" value="1"/>
</dbReference>
<dbReference type="STRING" id="35841.B4167_0640"/>
<reference evidence="10 13" key="1">
    <citation type="submission" date="2014-07" db="EMBL/GenBank/DDBJ databases">
        <authorList>
            <person name="Wibberg Daniel"/>
        </authorList>
    </citation>
    <scope>NUCLEOTIDE SEQUENCE [LARGE SCALE GENOMIC DNA]</scope>
</reference>
<proteinExistence type="predicted"/>
<dbReference type="InterPro" id="IPR002464">
    <property type="entry name" value="DNA/RNA_helicase_DEAH_CS"/>
</dbReference>
<protein>
    <recommendedName>
        <fullName evidence="6">ATP-dependent DNA helicase RecQ</fullName>
    </recommendedName>
    <alternativeName>
        <fullName evidence="7">DNA 3'-5' helicase RecQ</fullName>
    </alternativeName>
</protein>
<evidence type="ECO:0000256" key="1">
    <source>
        <dbReference type="ARBA" id="ARBA00022741"/>
    </source>
</evidence>
<dbReference type="FunFam" id="3.40.50.300:FF:001363">
    <property type="entry name" value="ATP-dependent DNA helicase RecQ"/>
    <property type="match status" value="1"/>
</dbReference>
<dbReference type="EMBL" id="CCRF01000061">
    <property type="protein sequence ID" value="CEE01903.1"/>
    <property type="molecule type" value="Genomic_DNA"/>
</dbReference>
<dbReference type="Proteomes" id="UP000032076">
    <property type="component" value="Unassembled WGS sequence"/>
</dbReference>
<evidence type="ECO:0000313" key="10">
    <source>
        <dbReference type="EMBL" id="CEE01903.1"/>
    </source>
</evidence>
<reference evidence="11 12" key="2">
    <citation type="submission" date="2015-01" db="EMBL/GenBank/DDBJ databases">
        <title>Draft Genome Sequences of Four Bacillus thermoamylovorans Strains, Isolated From Food Products.</title>
        <authorList>
            <person name="Krawcyk A.O."/>
            <person name="Berendsen E.M."/>
            <person name="Eijlander R.T."/>
            <person name="de Jong A."/>
            <person name="Wells-Bennik M."/>
            <person name="Kuipers O.P."/>
        </authorList>
    </citation>
    <scope>NUCLEOTIDE SEQUENCE [LARGE SCALE GENOMIC DNA]</scope>
    <source>
        <strain evidence="11 12">B4167</strain>
    </source>
</reference>
<keyword evidence="2 10" id="KW-0378">Hydrolase</keyword>
<keyword evidence="3 10" id="KW-0347">Helicase</keyword>
<dbReference type="Pfam" id="PF16124">
    <property type="entry name" value="RecQ_Zn_bind"/>
    <property type="match status" value="1"/>
</dbReference>
<dbReference type="AlphaFoldDB" id="A0A090IZU9"/>
<evidence type="ECO:0000256" key="2">
    <source>
        <dbReference type="ARBA" id="ARBA00022801"/>
    </source>
</evidence>
<dbReference type="PROSITE" id="PS51192">
    <property type="entry name" value="HELICASE_ATP_BIND_1"/>
    <property type="match status" value="1"/>
</dbReference>
<evidence type="ECO:0000256" key="6">
    <source>
        <dbReference type="ARBA" id="ARBA00044535"/>
    </source>
</evidence>
<dbReference type="GeneID" id="92961295"/>
<evidence type="ECO:0000259" key="8">
    <source>
        <dbReference type="PROSITE" id="PS51192"/>
    </source>
</evidence>
<dbReference type="InterPro" id="IPR032284">
    <property type="entry name" value="RecQ_Zn-bd"/>
</dbReference>
<dbReference type="OrthoDB" id="9763310at2"/>
<dbReference type="GO" id="GO:0043590">
    <property type="term" value="C:bacterial nucleoid"/>
    <property type="evidence" value="ECO:0007669"/>
    <property type="project" value="TreeGrafter"/>
</dbReference>
<dbReference type="PATRIC" id="fig|35841.6.peg.3445"/>
<dbReference type="InterPro" id="IPR011545">
    <property type="entry name" value="DEAD/DEAH_box_helicase_dom"/>
</dbReference>
<dbReference type="PANTHER" id="PTHR13710">
    <property type="entry name" value="DNA HELICASE RECQ FAMILY MEMBER"/>
    <property type="match status" value="1"/>
</dbReference>
<dbReference type="InterPro" id="IPR014001">
    <property type="entry name" value="Helicase_ATP-bd"/>
</dbReference>
<feature type="domain" description="Helicase ATP-binding" evidence="8">
    <location>
        <begin position="24"/>
        <end position="191"/>
    </location>
</feature>
<dbReference type="Pfam" id="PF00271">
    <property type="entry name" value="Helicase_C"/>
    <property type="match status" value="1"/>
</dbReference>
<dbReference type="eggNOG" id="COG0514">
    <property type="taxonomic scope" value="Bacteria"/>
</dbReference>
<dbReference type="GO" id="GO:0005737">
    <property type="term" value="C:cytoplasm"/>
    <property type="evidence" value="ECO:0007669"/>
    <property type="project" value="TreeGrafter"/>
</dbReference>
<keyword evidence="1" id="KW-0547">Nucleotide-binding</keyword>
<dbReference type="GO" id="GO:0003677">
    <property type="term" value="F:DNA binding"/>
    <property type="evidence" value="ECO:0007669"/>
    <property type="project" value="UniProtKB-KW"/>
</dbReference>
<dbReference type="SMART" id="SM00487">
    <property type="entry name" value="DEXDc"/>
    <property type="match status" value="1"/>
</dbReference>
<dbReference type="GO" id="GO:0043138">
    <property type="term" value="F:3'-5' DNA helicase activity"/>
    <property type="evidence" value="ECO:0007669"/>
    <property type="project" value="TreeGrafter"/>
</dbReference>
<gene>
    <name evidence="10" type="primary">recS</name>
    <name evidence="11" type="ORF">B4167_0640</name>
    <name evidence="10" type="ORF">BT1A1_2081</name>
</gene>
<name>A0A090IZU9_9BACI</name>
<dbReference type="PROSITE" id="PS00690">
    <property type="entry name" value="DEAH_ATP_HELICASE"/>
    <property type="match status" value="1"/>
</dbReference>
<dbReference type="RefSeq" id="WP_034770705.1">
    <property type="nucleotide sequence ID" value="NZ_CCRF01000061.1"/>
</dbReference>
<evidence type="ECO:0000313" key="12">
    <source>
        <dbReference type="Proteomes" id="UP000032076"/>
    </source>
</evidence>
<dbReference type="PROSITE" id="PS51194">
    <property type="entry name" value="HELICASE_CTER"/>
    <property type="match status" value="1"/>
</dbReference>
<dbReference type="InterPro" id="IPR027417">
    <property type="entry name" value="P-loop_NTPase"/>
</dbReference>
<dbReference type="Gene3D" id="3.40.50.300">
    <property type="entry name" value="P-loop containing nucleotide triphosphate hydrolases"/>
    <property type="match status" value="2"/>
</dbReference>
<keyword evidence="5" id="KW-0238">DNA-binding</keyword>
<sequence>MELEKILYEKFSYTQFRKGQKEIIQSILNEKDTLALLPTGTGKSLCYQLPGYLMKGMVLIISPLLSLMQDQVEQMKIRGEKRVVAINSFLTREERRSVLQNVHKYKFIYISPELIQNDFIFKKIKSVPVSLLVIDEAHCISQWGYDFRPDYLELGRIRRELGNPVTLALTATAREDVQNDIKKFLHMENAEEYINSVDRPNIALQVIKVRDYQTKKQHLFELVKQLTGPGILYFSSKKLANEVAKELNERSLGPAAAYHSGIDQEMRILLQQQFLYDELKIMCATSAFGMGVNKENVRYIIHFHPPINLESYLQEIGRAGRDGEKSIAVMLYADDDIFLQQQLLESEYPSDIQIDHFSRIQRLKNFLNNIDGNVPEKTAVPEGYTEVQWRLLWKFYINSKDENDFKRKLRSFIDERLAIKKVKLQEITDWIEYEGCRRERLLMSFQETKRERHDNCCDNCGLDLSCYQQANALKKQVLPINWRHRLAELFSIEMEI</sequence>
<evidence type="ECO:0000256" key="7">
    <source>
        <dbReference type="ARBA" id="ARBA00044550"/>
    </source>
</evidence>
<dbReference type="GO" id="GO:0030894">
    <property type="term" value="C:replisome"/>
    <property type="evidence" value="ECO:0007669"/>
    <property type="project" value="TreeGrafter"/>
</dbReference>
<dbReference type="SMART" id="SM00490">
    <property type="entry name" value="HELICc"/>
    <property type="match status" value="1"/>
</dbReference>
<dbReference type="InterPro" id="IPR001650">
    <property type="entry name" value="Helicase_C-like"/>
</dbReference>
<dbReference type="PANTHER" id="PTHR13710:SF84">
    <property type="entry name" value="ATP-DEPENDENT DNA HELICASE RECS-RELATED"/>
    <property type="match status" value="1"/>
</dbReference>
<keyword evidence="13" id="KW-1185">Reference proteome</keyword>
<evidence type="ECO:0000313" key="13">
    <source>
        <dbReference type="Proteomes" id="UP000040576"/>
    </source>
</evidence>
<dbReference type="Pfam" id="PF00270">
    <property type="entry name" value="DEAD"/>
    <property type="match status" value="1"/>
</dbReference>
<dbReference type="NCBIfam" id="TIGR00614">
    <property type="entry name" value="recQ_fam"/>
    <property type="match status" value="1"/>
</dbReference>
<dbReference type="GO" id="GO:0009378">
    <property type="term" value="F:four-way junction helicase activity"/>
    <property type="evidence" value="ECO:0007669"/>
    <property type="project" value="TreeGrafter"/>
</dbReference>
<accession>A0A090IZU9</accession>
<dbReference type="CDD" id="cd17920">
    <property type="entry name" value="DEXHc_RecQ"/>
    <property type="match status" value="1"/>
</dbReference>
<organism evidence="10 13">
    <name type="scientific">Caldibacillus thermoamylovorans</name>
    <dbReference type="NCBI Taxonomy" id="35841"/>
    <lineage>
        <taxon>Bacteria</taxon>
        <taxon>Bacillati</taxon>
        <taxon>Bacillota</taxon>
        <taxon>Bacilli</taxon>
        <taxon>Bacillales</taxon>
        <taxon>Bacillaceae</taxon>
        <taxon>Caldibacillus</taxon>
    </lineage>
</organism>
<dbReference type="Proteomes" id="UP000040576">
    <property type="component" value="Unassembled WGS sequence"/>
</dbReference>
<dbReference type="GO" id="GO:0016787">
    <property type="term" value="F:hydrolase activity"/>
    <property type="evidence" value="ECO:0007669"/>
    <property type="project" value="UniProtKB-KW"/>
</dbReference>
<dbReference type="EMBL" id="JXLU01000096">
    <property type="protein sequence ID" value="KIO72312.1"/>
    <property type="molecule type" value="Genomic_DNA"/>
</dbReference>
<evidence type="ECO:0000259" key="9">
    <source>
        <dbReference type="PROSITE" id="PS51194"/>
    </source>
</evidence>
<keyword evidence="4" id="KW-0067">ATP-binding</keyword>